<evidence type="ECO:0000313" key="1">
    <source>
        <dbReference type="EMBL" id="CAA9302073.1"/>
    </source>
</evidence>
<reference evidence="1" key="1">
    <citation type="submission" date="2020-02" db="EMBL/GenBank/DDBJ databases">
        <authorList>
            <person name="Meier V. D."/>
        </authorList>
    </citation>
    <scope>NUCLEOTIDE SEQUENCE</scope>
    <source>
        <strain evidence="1">AVDCRST_MAG84</strain>
    </source>
</reference>
<feature type="non-terminal residue" evidence="1">
    <location>
        <position position="1"/>
    </location>
</feature>
<proteinExistence type="predicted"/>
<sequence length="45" mass="5061">YYGSSCSICGFDFGRAFGQLGKGFIHVHHLRPISEIAEEYEIDPI</sequence>
<organism evidence="1">
    <name type="scientific">uncultured Microcoleus sp</name>
    <dbReference type="NCBI Taxonomy" id="259945"/>
    <lineage>
        <taxon>Bacteria</taxon>
        <taxon>Bacillati</taxon>
        <taxon>Cyanobacteriota</taxon>
        <taxon>Cyanophyceae</taxon>
        <taxon>Oscillatoriophycideae</taxon>
        <taxon>Oscillatoriales</taxon>
        <taxon>Microcoleaceae</taxon>
        <taxon>Microcoleus</taxon>
        <taxon>environmental samples</taxon>
    </lineage>
</organism>
<dbReference type="EMBL" id="CADCTZ010000026">
    <property type="protein sequence ID" value="CAA9302073.1"/>
    <property type="molecule type" value="Genomic_DNA"/>
</dbReference>
<protein>
    <submittedName>
        <fullName evidence="1">Uncharacterized protein</fullName>
    </submittedName>
</protein>
<name>A0A6J4KCF6_9CYAN</name>
<gene>
    <name evidence="1" type="ORF">AVDCRST_MAG84-168</name>
</gene>
<feature type="non-terminal residue" evidence="1">
    <location>
        <position position="45"/>
    </location>
</feature>
<accession>A0A6J4KCF6</accession>
<dbReference type="AlphaFoldDB" id="A0A6J4KCF6"/>